<feature type="domain" description="TonB-dependent receptor-like beta-barrel" evidence="13">
    <location>
        <begin position="375"/>
        <end position="898"/>
    </location>
</feature>
<keyword evidence="7 9" id="KW-0472">Membrane</keyword>
<dbReference type="GO" id="GO:0009279">
    <property type="term" value="C:cell outer membrane"/>
    <property type="evidence" value="ECO:0007669"/>
    <property type="project" value="UniProtKB-SubCell"/>
</dbReference>
<evidence type="ECO:0000256" key="7">
    <source>
        <dbReference type="ARBA" id="ARBA00023136"/>
    </source>
</evidence>
<keyword evidence="5 12" id="KW-0732">Signal</keyword>
<evidence type="ECO:0000256" key="4">
    <source>
        <dbReference type="ARBA" id="ARBA00022692"/>
    </source>
</evidence>
<evidence type="ECO:0000256" key="1">
    <source>
        <dbReference type="ARBA" id="ARBA00004571"/>
    </source>
</evidence>
<evidence type="ECO:0000256" key="6">
    <source>
        <dbReference type="ARBA" id="ARBA00023077"/>
    </source>
</evidence>
<keyword evidence="8 9" id="KW-0998">Cell outer membrane</keyword>
<evidence type="ECO:0000256" key="3">
    <source>
        <dbReference type="ARBA" id="ARBA00022452"/>
    </source>
</evidence>
<evidence type="ECO:0000256" key="9">
    <source>
        <dbReference type="PROSITE-ProRule" id="PRU01360"/>
    </source>
</evidence>
<evidence type="ECO:0000256" key="12">
    <source>
        <dbReference type="SAM" id="SignalP"/>
    </source>
</evidence>
<comment type="similarity">
    <text evidence="9 11">Belongs to the TonB-dependent receptor family.</text>
</comment>
<dbReference type="SUPFAM" id="SSF56935">
    <property type="entry name" value="Porins"/>
    <property type="match status" value="1"/>
</dbReference>
<dbReference type="Proteomes" id="UP000092498">
    <property type="component" value="Chromosome"/>
</dbReference>
<evidence type="ECO:0000256" key="11">
    <source>
        <dbReference type="RuleBase" id="RU003357"/>
    </source>
</evidence>
<keyword evidence="16" id="KW-1185">Reference proteome</keyword>
<sequence length="934" mass="99530">MSAFVLGVVALSAAPAFAQDVDEDTIVVTGTRIRSPLSQNEPIVNIGQEDIARTGLSSTADILQRTPISGGGLNTRFNSSGNFGNPPDGGGVGAGAAEVDLRYLGGARTLVLVDGLRWVNGASASGVPGSVDLNTIPPGMIDRIEVLQQGASSIYGSDAIAGVVNIITRDEQDGLIASAQYGGYYDYGDGATQEYNVSFGINSPSTHVIVGFGYVDQGDVLAADRDVSQFPQPGATSCLAGGCSSGTPLGRFILTDPNTLQDLDVTLAHAFPPGGFPAYNPALLNGGPDFVGFTTDARFNFQPFNYVLTPSERTSVFGQLVQDLPNGMELRLRASYVERQSANQAAPLPLFVGPDAGNGNLLDTVVIGADNPYNPFGFELGAGTLVFVGRRLVEAGPRHYEQNVDTFNLTATLRGAAQLFGNPWDWDFNVVWSENNAEQTFTGNVNAQRVVQALGPLAGCTNPCVPLNIFGGAGSITPEMLNYIGFTQHDSSEQNLLDFSYNITGDLLSLPAGPLSAAFGIENRHTDGRFDPDPIVAAGFSSDIPAQPASGEIEVREAYAEFRIPLLSDASFAHELTASVAARLFDYSTSGQDSTFQAGLNWRPVEDVLVRFNWGEGFRAPSIGELYGTASRFDQEVTDPCSNLLAQPANVQTNCVNNGVPSNGSYTQLNPQLPVITSGNPALQPETSEGFNVGVVWQPSFWADTAWSDRISFEINYSDITLDGAIKAQDGQALLDRCAQTGDALACGTITRTPTGTVSAISNPLINIGGIETQAIDFTVNWTSPETSMGVFQVRSSTNFLLEYNELVPTATGIISIPREGTERGSPDQAYPEVKSTLSVDWDWRQFGATATARYISDVDESGAANSLDAVTYWDMQARWTPAVLEDRVTLALGINNITDEDPPGCVTCGLNNFDPTTYDAPGRFGYFRISYRQ</sequence>
<dbReference type="KEGG" id="cbot:ATE48_05975"/>
<dbReference type="InterPro" id="IPR036942">
    <property type="entry name" value="Beta-barrel_TonB_sf"/>
</dbReference>
<evidence type="ECO:0000256" key="8">
    <source>
        <dbReference type="ARBA" id="ARBA00023237"/>
    </source>
</evidence>
<keyword evidence="2 9" id="KW-0813">Transport</keyword>
<dbReference type="Pfam" id="PF07715">
    <property type="entry name" value="Plug"/>
    <property type="match status" value="1"/>
</dbReference>
<gene>
    <name evidence="15" type="ORF">ATE48_05975</name>
</gene>
<comment type="subcellular location">
    <subcellularLocation>
        <location evidence="1 9">Cell outer membrane</location>
        <topology evidence="1 9">Multi-pass membrane protein</topology>
    </subcellularLocation>
</comment>
<dbReference type="AlphaFoldDB" id="A0A1B1AG18"/>
<dbReference type="InterPro" id="IPR037066">
    <property type="entry name" value="Plug_dom_sf"/>
</dbReference>
<dbReference type="Pfam" id="PF00593">
    <property type="entry name" value="TonB_dep_Rec_b-barrel"/>
    <property type="match status" value="1"/>
</dbReference>
<feature type="chain" id="PRO_5008518742" description="TonB-dependent receptor" evidence="12">
    <location>
        <begin position="19"/>
        <end position="934"/>
    </location>
</feature>
<dbReference type="Gene3D" id="2.40.170.20">
    <property type="entry name" value="TonB-dependent receptor, beta-barrel domain"/>
    <property type="match status" value="1"/>
</dbReference>
<keyword evidence="3 9" id="KW-1134">Transmembrane beta strand</keyword>
<name>A0A1B1AG18_9PROT</name>
<feature type="domain" description="TonB-dependent receptor plug" evidence="14">
    <location>
        <begin position="42"/>
        <end position="163"/>
    </location>
</feature>
<evidence type="ECO:0000313" key="16">
    <source>
        <dbReference type="Proteomes" id="UP000092498"/>
    </source>
</evidence>
<dbReference type="InterPro" id="IPR000531">
    <property type="entry name" value="Beta-barrel_TonB"/>
</dbReference>
<evidence type="ECO:0000313" key="15">
    <source>
        <dbReference type="EMBL" id="ANP45497.1"/>
    </source>
</evidence>
<feature type="signal peptide" evidence="12">
    <location>
        <begin position="1"/>
        <end position="18"/>
    </location>
</feature>
<organism evidence="15 16">
    <name type="scientific">Candidatus Viadribacter manganicus</name>
    <dbReference type="NCBI Taxonomy" id="1759059"/>
    <lineage>
        <taxon>Bacteria</taxon>
        <taxon>Pseudomonadati</taxon>
        <taxon>Pseudomonadota</taxon>
        <taxon>Alphaproteobacteria</taxon>
        <taxon>Hyphomonadales</taxon>
        <taxon>Hyphomonadaceae</taxon>
        <taxon>Candidatus Viadribacter</taxon>
    </lineage>
</organism>
<evidence type="ECO:0000256" key="5">
    <source>
        <dbReference type="ARBA" id="ARBA00022729"/>
    </source>
</evidence>
<protein>
    <recommendedName>
        <fullName evidence="17">TonB-dependent receptor</fullName>
    </recommendedName>
</protein>
<dbReference type="PROSITE" id="PS00430">
    <property type="entry name" value="TONB_DEPENDENT_REC_1"/>
    <property type="match status" value="1"/>
</dbReference>
<dbReference type="InterPro" id="IPR039426">
    <property type="entry name" value="TonB-dep_rcpt-like"/>
</dbReference>
<evidence type="ECO:0000259" key="14">
    <source>
        <dbReference type="Pfam" id="PF07715"/>
    </source>
</evidence>
<evidence type="ECO:0000259" key="13">
    <source>
        <dbReference type="Pfam" id="PF00593"/>
    </source>
</evidence>
<dbReference type="InParanoid" id="A0A1B1AG18"/>
<dbReference type="InterPro" id="IPR012910">
    <property type="entry name" value="Plug_dom"/>
</dbReference>
<proteinExistence type="inferred from homology"/>
<reference evidence="15 16" key="1">
    <citation type="submission" date="2015-11" db="EMBL/GenBank/DDBJ databases">
        <title>Whole-Genome Sequence of Candidatus Oderbacter manganicum from the National Park Lower Oder Valley, Germany.</title>
        <authorList>
            <person name="Braun B."/>
            <person name="Liere K."/>
            <person name="Szewzyk U."/>
        </authorList>
    </citation>
    <scope>NUCLEOTIDE SEQUENCE [LARGE SCALE GENOMIC DNA]</scope>
    <source>
        <strain evidence="15 16">OTSz_A_272</strain>
    </source>
</reference>
<evidence type="ECO:0000256" key="10">
    <source>
        <dbReference type="PROSITE-ProRule" id="PRU10143"/>
    </source>
</evidence>
<accession>A0A1B1AG18</accession>
<dbReference type="InterPro" id="IPR010916">
    <property type="entry name" value="TonB_box_CS"/>
</dbReference>
<evidence type="ECO:0000256" key="2">
    <source>
        <dbReference type="ARBA" id="ARBA00022448"/>
    </source>
</evidence>
<evidence type="ECO:0008006" key="17">
    <source>
        <dbReference type="Google" id="ProtNLM"/>
    </source>
</evidence>
<keyword evidence="6 10" id="KW-0798">TonB box</keyword>
<dbReference type="PROSITE" id="PS52016">
    <property type="entry name" value="TONB_DEPENDENT_REC_3"/>
    <property type="match status" value="1"/>
</dbReference>
<dbReference type="PANTHER" id="PTHR47234:SF2">
    <property type="entry name" value="TONB-DEPENDENT RECEPTOR"/>
    <property type="match status" value="1"/>
</dbReference>
<dbReference type="Gene3D" id="2.170.130.10">
    <property type="entry name" value="TonB-dependent receptor, plug domain"/>
    <property type="match status" value="1"/>
</dbReference>
<dbReference type="EMBL" id="CP013244">
    <property type="protein sequence ID" value="ANP45497.1"/>
    <property type="molecule type" value="Genomic_DNA"/>
</dbReference>
<keyword evidence="4 9" id="KW-0812">Transmembrane</keyword>
<dbReference type="PANTHER" id="PTHR47234">
    <property type="match status" value="1"/>
</dbReference>
<feature type="short sequence motif" description="TonB box" evidence="10">
    <location>
        <begin position="25"/>
        <end position="31"/>
    </location>
</feature>
<dbReference type="STRING" id="1759059.ATE48_05975"/>